<keyword evidence="3" id="KW-0378">Hydrolase</keyword>
<proteinExistence type="predicted"/>
<comment type="caution">
    <text evidence="5">The sequence shown here is derived from an EMBL/GenBank/DDBJ whole genome shotgun (WGS) entry which is preliminary data.</text>
</comment>
<dbReference type="EC" id="3.5.4.16" evidence="2"/>
<dbReference type="PANTHER" id="PTHR11109">
    <property type="entry name" value="GTP CYCLOHYDROLASE I"/>
    <property type="match status" value="1"/>
</dbReference>
<dbReference type="Gene3D" id="3.30.1130.10">
    <property type="match status" value="1"/>
</dbReference>
<evidence type="ECO:0000256" key="1">
    <source>
        <dbReference type="ARBA" id="ARBA00005080"/>
    </source>
</evidence>
<dbReference type="AlphaFoldDB" id="A0A0F9B6L8"/>
<dbReference type="GO" id="GO:0006729">
    <property type="term" value="P:tetrahydrobiopterin biosynthetic process"/>
    <property type="evidence" value="ECO:0007669"/>
    <property type="project" value="TreeGrafter"/>
</dbReference>
<name>A0A0F9B6L8_9ZZZZ</name>
<feature type="domain" description="GTP cyclohydrolase I" evidence="4">
    <location>
        <begin position="78"/>
        <end position="143"/>
    </location>
</feature>
<dbReference type="InterPro" id="IPR043133">
    <property type="entry name" value="GTP-CH-I_C/QueF"/>
</dbReference>
<feature type="non-terminal residue" evidence="5">
    <location>
        <position position="143"/>
    </location>
</feature>
<reference evidence="5" key="1">
    <citation type="journal article" date="2015" name="Nature">
        <title>Complex archaea that bridge the gap between prokaryotes and eukaryotes.</title>
        <authorList>
            <person name="Spang A."/>
            <person name="Saw J.H."/>
            <person name="Jorgensen S.L."/>
            <person name="Zaremba-Niedzwiedzka K."/>
            <person name="Martijn J."/>
            <person name="Lind A.E."/>
            <person name="van Eijk R."/>
            <person name="Schleper C."/>
            <person name="Guy L."/>
            <person name="Ettema T.J."/>
        </authorList>
    </citation>
    <scope>NUCLEOTIDE SEQUENCE</scope>
</reference>
<evidence type="ECO:0000259" key="4">
    <source>
        <dbReference type="Pfam" id="PF01227"/>
    </source>
</evidence>
<dbReference type="GO" id="GO:0005525">
    <property type="term" value="F:GTP binding"/>
    <property type="evidence" value="ECO:0007669"/>
    <property type="project" value="TreeGrafter"/>
</dbReference>
<evidence type="ECO:0000256" key="2">
    <source>
        <dbReference type="ARBA" id="ARBA00012715"/>
    </source>
</evidence>
<dbReference type="Pfam" id="PF01227">
    <property type="entry name" value="GTP_cyclohydroI"/>
    <property type="match status" value="1"/>
</dbReference>
<accession>A0A0F9B6L8</accession>
<dbReference type="InterPro" id="IPR020602">
    <property type="entry name" value="GTP_CycHdrlase_I_dom"/>
</dbReference>
<dbReference type="EMBL" id="LAZR01042481">
    <property type="protein sequence ID" value="KKL09437.1"/>
    <property type="molecule type" value="Genomic_DNA"/>
</dbReference>
<dbReference type="PANTHER" id="PTHR11109:SF7">
    <property type="entry name" value="GTP CYCLOHYDROLASE 1"/>
    <property type="match status" value="1"/>
</dbReference>
<dbReference type="GO" id="GO:0005737">
    <property type="term" value="C:cytoplasm"/>
    <property type="evidence" value="ECO:0007669"/>
    <property type="project" value="TreeGrafter"/>
</dbReference>
<sequence length="143" mass="16131">MSSLFEWFKSRNEENAINKTLVHTQKVLECIVEFDKGLSFLLEEKNIDLALKVFFRVDELEHQADGIRRDILKMLSQAKLVAIVRENLMHLVHVTDDIANALSKVLHPTGVIVVMEAVHMCMVVRGARAIGSSTITSSLRGLF</sequence>
<dbReference type="InterPro" id="IPR001474">
    <property type="entry name" value="GTP_CycHdrlase_I"/>
</dbReference>
<evidence type="ECO:0000256" key="3">
    <source>
        <dbReference type="ARBA" id="ARBA00022801"/>
    </source>
</evidence>
<protein>
    <recommendedName>
        <fullName evidence="2">GTP cyclohydrolase I</fullName>
        <ecNumber evidence="2">3.5.4.16</ecNumber>
    </recommendedName>
</protein>
<dbReference type="SUPFAM" id="SSF55620">
    <property type="entry name" value="Tetrahydrobiopterin biosynthesis enzymes-like"/>
    <property type="match status" value="1"/>
</dbReference>
<gene>
    <name evidence="5" type="ORF">LCGC14_2565880</name>
</gene>
<organism evidence="5">
    <name type="scientific">marine sediment metagenome</name>
    <dbReference type="NCBI Taxonomy" id="412755"/>
    <lineage>
        <taxon>unclassified sequences</taxon>
        <taxon>metagenomes</taxon>
        <taxon>ecological metagenomes</taxon>
    </lineage>
</organism>
<evidence type="ECO:0000313" key="5">
    <source>
        <dbReference type="EMBL" id="KKL09437.1"/>
    </source>
</evidence>
<dbReference type="GO" id="GO:0046654">
    <property type="term" value="P:tetrahydrofolate biosynthetic process"/>
    <property type="evidence" value="ECO:0007669"/>
    <property type="project" value="InterPro"/>
</dbReference>
<dbReference type="GO" id="GO:0003934">
    <property type="term" value="F:GTP cyclohydrolase I activity"/>
    <property type="evidence" value="ECO:0007669"/>
    <property type="project" value="UniProtKB-EC"/>
</dbReference>
<dbReference type="UniPathway" id="UPA00848">
    <property type="reaction ID" value="UER00151"/>
</dbReference>
<dbReference type="GO" id="GO:0008270">
    <property type="term" value="F:zinc ion binding"/>
    <property type="evidence" value="ECO:0007669"/>
    <property type="project" value="TreeGrafter"/>
</dbReference>
<comment type="pathway">
    <text evidence="1">Cofactor biosynthesis; 7,8-dihydroneopterin triphosphate biosynthesis; 7,8-dihydroneopterin triphosphate from GTP: step 1/1.</text>
</comment>